<reference evidence="2 3" key="1">
    <citation type="journal article" date="2014" name="Genome Announc.">
        <title>Draft Genome Sequences of Three Strains of Bacteroides pyogenes Isolated from a Cat and Swine.</title>
        <authorList>
            <person name="Sakamoto M."/>
            <person name="Oshima K."/>
            <person name="Suda W."/>
            <person name="Kitamura K."/>
            <person name="Iida T."/>
            <person name="Hattori M."/>
            <person name="Ohkuma M."/>
        </authorList>
    </citation>
    <scope>NUCLEOTIDE SEQUENCE [LARGE SCALE GENOMIC DNA]</scope>
    <source>
        <strain evidence="2 3">JCM 6292</strain>
    </source>
</reference>
<protein>
    <recommendedName>
        <fullName evidence="4">Recombinase RecT</fullName>
    </recommendedName>
</protein>
<proteinExistence type="predicted"/>
<evidence type="ECO:0000313" key="3">
    <source>
        <dbReference type="Proteomes" id="UP000018861"/>
    </source>
</evidence>
<dbReference type="AlphaFoldDB" id="W4P4F9"/>
<feature type="region of interest" description="Disordered" evidence="1">
    <location>
        <begin position="265"/>
        <end position="295"/>
    </location>
</feature>
<dbReference type="EMBL" id="BAIQ01000005">
    <property type="protein sequence ID" value="GAE14630.1"/>
    <property type="molecule type" value="Genomic_DNA"/>
</dbReference>
<gene>
    <name evidence="2" type="ORF">JCM6292_793</name>
</gene>
<comment type="caution">
    <text evidence="2">The sequence shown here is derived from an EMBL/GenBank/DDBJ whole genome shotgun (WGS) entry which is preliminary data.</text>
</comment>
<evidence type="ECO:0000313" key="2">
    <source>
        <dbReference type="EMBL" id="GAE14630.1"/>
    </source>
</evidence>
<accession>W4P4F9</accession>
<dbReference type="Proteomes" id="UP000018861">
    <property type="component" value="Unassembled WGS sequence"/>
</dbReference>
<organism evidence="2 3">
    <name type="scientific">Bacteroides pyogenes JCM 6292</name>
    <dbReference type="NCBI Taxonomy" id="1235809"/>
    <lineage>
        <taxon>Bacteria</taxon>
        <taxon>Pseudomonadati</taxon>
        <taxon>Bacteroidota</taxon>
        <taxon>Bacteroidia</taxon>
        <taxon>Bacteroidales</taxon>
        <taxon>Bacteroidaceae</taxon>
        <taxon>Bacteroides</taxon>
    </lineage>
</organism>
<sequence length="295" mass="33100">MNEIQKANGGAMVVAQQNQLGFNFFDPIQFETMQRVCKLFASSELVPDMYKISEKNPIEKAMANCMIAIEIAQRIGASPLMVMQNMVPIYGKPSWSSKFLVATVNTCGRFNPLQYRFTEKGMLGMVDYTDYVWDNATRSKKPVIKQFDGKKIMDIECVAFTTAKGSDKVLESSPVSVRLAIQEGWYTKNGSKWQTMTKQMLMYRAASFWTSAYAPELSMGMKTVEEWQDIQDVDYQEIIDVEREKTDNANKVTIGVDLADGQDTTTKAVVDTETGEIKESTTEAPQGGQKPNPGF</sequence>
<name>W4P4F9_9BACE</name>
<evidence type="ECO:0000256" key="1">
    <source>
        <dbReference type="SAM" id="MobiDB-lite"/>
    </source>
</evidence>
<evidence type="ECO:0008006" key="4">
    <source>
        <dbReference type="Google" id="ProtNLM"/>
    </source>
</evidence>